<evidence type="ECO:0000256" key="2">
    <source>
        <dbReference type="ARBA" id="ARBA00022448"/>
    </source>
</evidence>
<dbReference type="Pfam" id="PF01554">
    <property type="entry name" value="MatE"/>
    <property type="match status" value="2"/>
</dbReference>
<evidence type="ECO:0000256" key="4">
    <source>
        <dbReference type="ARBA" id="ARBA00022692"/>
    </source>
</evidence>
<keyword evidence="2" id="KW-0813">Transport</keyword>
<dbReference type="PANTHER" id="PTHR43549">
    <property type="entry name" value="MULTIDRUG RESISTANCE PROTEIN YPNP-RELATED"/>
    <property type="match status" value="1"/>
</dbReference>
<keyword evidence="6 7" id="KW-0472">Membrane</keyword>
<keyword evidence="5 7" id="KW-1133">Transmembrane helix</keyword>
<dbReference type="RefSeq" id="WP_411915998.1">
    <property type="nucleotide sequence ID" value="NZ_BAAFSF010000004.1"/>
</dbReference>
<evidence type="ECO:0000256" key="5">
    <source>
        <dbReference type="ARBA" id="ARBA00022989"/>
    </source>
</evidence>
<evidence type="ECO:0000256" key="6">
    <source>
        <dbReference type="ARBA" id="ARBA00023136"/>
    </source>
</evidence>
<feature type="transmembrane region" description="Helical" evidence="7">
    <location>
        <begin position="419"/>
        <end position="441"/>
    </location>
</feature>
<dbReference type="InterPro" id="IPR002528">
    <property type="entry name" value="MATE_fam"/>
</dbReference>
<dbReference type="CDD" id="cd13140">
    <property type="entry name" value="MATE_like_1"/>
    <property type="match status" value="1"/>
</dbReference>
<dbReference type="NCBIfam" id="TIGR00797">
    <property type="entry name" value="matE"/>
    <property type="match status" value="1"/>
</dbReference>
<dbReference type="EMBL" id="BAAFSF010000004">
    <property type="protein sequence ID" value="GAB1252237.1"/>
    <property type="molecule type" value="Genomic_DNA"/>
</dbReference>
<feature type="transmembrane region" description="Helical" evidence="7">
    <location>
        <begin position="103"/>
        <end position="128"/>
    </location>
</feature>
<evidence type="ECO:0000256" key="7">
    <source>
        <dbReference type="SAM" id="Phobius"/>
    </source>
</evidence>
<dbReference type="Proteomes" id="UP001628220">
    <property type="component" value="Unassembled WGS sequence"/>
</dbReference>
<proteinExistence type="predicted"/>
<dbReference type="PIRSF" id="PIRSF006603">
    <property type="entry name" value="DinF"/>
    <property type="match status" value="1"/>
</dbReference>
<feature type="transmembrane region" description="Helical" evidence="7">
    <location>
        <begin position="140"/>
        <end position="163"/>
    </location>
</feature>
<gene>
    <name evidence="8" type="ORF">Tsumi_13430</name>
</gene>
<organism evidence="8 9">
    <name type="scientific">Porphyromonas miyakawae</name>
    <dbReference type="NCBI Taxonomy" id="3137470"/>
    <lineage>
        <taxon>Bacteria</taxon>
        <taxon>Pseudomonadati</taxon>
        <taxon>Bacteroidota</taxon>
        <taxon>Bacteroidia</taxon>
        <taxon>Bacteroidales</taxon>
        <taxon>Porphyromonadaceae</taxon>
        <taxon>Porphyromonas</taxon>
    </lineage>
</organism>
<feature type="transmembrane region" description="Helical" evidence="7">
    <location>
        <begin position="390"/>
        <end position="413"/>
    </location>
</feature>
<reference evidence="8 9" key="1">
    <citation type="journal article" date="2025" name="Int. J. Syst. Evol. Microbiol.">
        <title>Desulfovibrio falkowii sp. nov., Porphyromonas miyakawae sp. nov., Mediterraneibacter flintii sp. nov. and Owariibacterium komagatae gen. nov., sp. nov., isolated from human faeces.</title>
        <authorList>
            <person name="Hamaguchi T."/>
            <person name="Ohara M."/>
            <person name="Hisatomi A."/>
            <person name="Sekiguchi K."/>
            <person name="Takeda J.I."/>
            <person name="Ueyama J."/>
            <person name="Ito M."/>
            <person name="Nishiwaki H."/>
            <person name="Ogi T."/>
            <person name="Hirayama M."/>
            <person name="Ohkuma M."/>
            <person name="Sakamoto M."/>
            <person name="Ohno K."/>
        </authorList>
    </citation>
    <scope>NUCLEOTIDE SEQUENCE [LARGE SCALE GENOMIC DNA]</scope>
    <source>
        <strain evidence="8 9">13CB11C</strain>
    </source>
</reference>
<dbReference type="PANTHER" id="PTHR43549:SF3">
    <property type="entry name" value="MULTIDRUG RESISTANCE PROTEIN YPNP-RELATED"/>
    <property type="match status" value="1"/>
</dbReference>
<feature type="transmembrane region" description="Helical" evidence="7">
    <location>
        <begin position="23"/>
        <end position="46"/>
    </location>
</feature>
<keyword evidence="4 7" id="KW-0812">Transmembrane</keyword>
<sequence length="454" mass="48858">MNVGTTAAKDLTTGNYKRQLRSLAAPIIGTSFIQMAYVLTDIAWVGRLGNEAVAAIGVVGVLTWFIASIGVMTKIGAEVRVAQAIGTKDSAKAALMASHTTSLAIWLGLLMLLLGVLLGPSIIALYGLEKHVTRMAEGYLFIYISAMIPFFLSLALSGCYNAAGHSKIPFKANSVGLILNMILDPLMIFVLHGGIRGAALATAISETVVCAILLWERGYGKRILSGWQLMVRLRKRETLDIISVGLPVSLLNCCFSIINFIIGTFATRVGGSLGATIITTGGQIEAISWNTSQGFSTALSAYVGQNYSAGKKHRIWAGYRYIGRITGIIGLCATLLFVFFGGFIFYLIVPEYAVFQEGGTYLRISGYSQLFMMAEITAQGLFYGTGNSSIPATISVVGNVLRIPLFFLFETFIPGLSAVWWSITISSALKGSVALALLPYLKRKINRKIPNEAI</sequence>
<feature type="transmembrane region" description="Helical" evidence="7">
    <location>
        <begin position="175"/>
        <end position="192"/>
    </location>
</feature>
<keyword evidence="9" id="KW-1185">Reference proteome</keyword>
<dbReference type="InterPro" id="IPR052031">
    <property type="entry name" value="Membrane_Transporter-Flippase"/>
</dbReference>
<comment type="subcellular location">
    <subcellularLocation>
        <location evidence="1">Cell membrane</location>
        <topology evidence="1">Multi-pass membrane protein</topology>
    </subcellularLocation>
</comment>
<feature type="transmembrane region" description="Helical" evidence="7">
    <location>
        <begin position="325"/>
        <end position="349"/>
    </location>
</feature>
<keyword evidence="3" id="KW-1003">Cell membrane</keyword>
<evidence type="ECO:0000256" key="3">
    <source>
        <dbReference type="ARBA" id="ARBA00022475"/>
    </source>
</evidence>
<feature type="transmembrane region" description="Helical" evidence="7">
    <location>
        <begin position="241"/>
        <end position="266"/>
    </location>
</feature>
<accession>A0ABQ0E3K7</accession>
<evidence type="ECO:0000313" key="9">
    <source>
        <dbReference type="Proteomes" id="UP001628220"/>
    </source>
</evidence>
<name>A0ABQ0E3K7_9PORP</name>
<feature type="transmembrane region" description="Helical" evidence="7">
    <location>
        <begin position="198"/>
        <end position="220"/>
    </location>
</feature>
<dbReference type="InterPro" id="IPR048279">
    <property type="entry name" value="MdtK-like"/>
</dbReference>
<evidence type="ECO:0000313" key="8">
    <source>
        <dbReference type="EMBL" id="GAB1252237.1"/>
    </source>
</evidence>
<comment type="caution">
    <text evidence="8">The sequence shown here is derived from an EMBL/GenBank/DDBJ whole genome shotgun (WGS) entry which is preliminary data.</text>
</comment>
<evidence type="ECO:0000256" key="1">
    <source>
        <dbReference type="ARBA" id="ARBA00004651"/>
    </source>
</evidence>
<feature type="transmembrane region" description="Helical" evidence="7">
    <location>
        <begin position="52"/>
        <end position="72"/>
    </location>
</feature>
<protein>
    <submittedName>
        <fullName evidence="8">MATE family efflux transporter</fullName>
    </submittedName>
</protein>